<keyword evidence="12" id="KW-1015">Disulfide bond</keyword>
<comment type="catalytic activity">
    <reaction evidence="12">
        <text>adenosine(37) in tRNA + 2 reduced [2Fe-2S]-[ferredoxin] + 2 S-adenosyl-L-methionine = 2-methyladenosine(37) in tRNA + 5'-deoxyadenosine + L-methionine + 2 oxidized [2Fe-2S]-[ferredoxin] + S-adenosyl-L-homocysteine</text>
        <dbReference type="Rhea" id="RHEA:43332"/>
        <dbReference type="Rhea" id="RHEA-COMP:10000"/>
        <dbReference type="Rhea" id="RHEA-COMP:10001"/>
        <dbReference type="Rhea" id="RHEA-COMP:10162"/>
        <dbReference type="Rhea" id="RHEA-COMP:10485"/>
        <dbReference type="ChEBI" id="CHEBI:17319"/>
        <dbReference type="ChEBI" id="CHEBI:33737"/>
        <dbReference type="ChEBI" id="CHEBI:33738"/>
        <dbReference type="ChEBI" id="CHEBI:57844"/>
        <dbReference type="ChEBI" id="CHEBI:57856"/>
        <dbReference type="ChEBI" id="CHEBI:59789"/>
        <dbReference type="ChEBI" id="CHEBI:74411"/>
        <dbReference type="ChEBI" id="CHEBI:74497"/>
        <dbReference type="EC" id="2.1.1.192"/>
    </reaction>
</comment>
<evidence type="ECO:0000313" key="15">
    <source>
        <dbReference type="Proteomes" id="UP001631949"/>
    </source>
</evidence>
<comment type="catalytic activity">
    <reaction evidence="12">
        <text>adenosine(2503) in 23S rRNA + 2 reduced [2Fe-2S]-[ferredoxin] + 2 S-adenosyl-L-methionine = 2-methyladenosine(2503) in 23S rRNA + 5'-deoxyadenosine + L-methionine + 2 oxidized [2Fe-2S]-[ferredoxin] + S-adenosyl-L-homocysteine</text>
        <dbReference type="Rhea" id="RHEA:42916"/>
        <dbReference type="Rhea" id="RHEA-COMP:10000"/>
        <dbReference type="Rhea" id="RHEA-COMP:10001"/>
        <dbReference type="Rhea" id="RHEA-COMP:10152"/>
        <dbReference type="Rhea" id="RHEA-COMP:10282"/>
        <dbReference type="ChEBI" id="CHEBI:17319"/>
        <dbReference type="ChEBI" id="CHEBI:33737"/>
        <dbReference type="ChEBI" id="CHEBI:33738"/>
        <dbReference type="ChEBI" id="CHEBI:57844"/>
        <dbReference type="ChEBI" id="CHEBI:57856"/>
        <dbReference type="ChEBI" id="CHEBI:59789"/>
        <dbReference type="ChEBI" id="CHEBI:74411"/>
        <dbReference type="ChEBI" id="CHEBI:74497"/>
        <dbReference type="EC" id="2.1.1.192"/>
    </reaction>
</comment>
<feature type="active site" description="Proton acceptor" evidence="12">
    <location>
        <position position="91"/>
    </location>
</feature>
<keyword evidence="3 12" id="KW-0963">Cytoplasm</keyword>
<keyword evidence="8 12" id="KW-0819">tRNA processing</keyword>
<dbReference type="InterPro" id="IPR007197">
    <property type="entry name" value="rSAM"/>
</dbReference>
<keyword evidence="5 12" id="KW-0489">Methyltransferase</keyword>
<feature type="binding site" evidence="12">
    <location>
        <position position="123"/>
    </location>
    <ligand>
        <name>[4Fe-4S] cluster</name>
        <dbReference type="ChEBI" id="CHEBI:49883"/>
        <note>4Fe-4S-S-AdoMet</note>
    </ligand>
</feature>
<dbReference type="InterPro" id="IPR048641">
    <property type="entry name" value="RlmN_N"/>
</dbReference>
<dbReference type="Proteomes" id="UP001631949">
    <property type="component" value="Unassembled WGS sequence"/>
</dbReference>
<feature type="active site" description="S-methylcysteine intermediate" evidence="12">
    <location>
        <position position="342"/>
    </location>
</feature>
<dbReference type="NCBIfam" id="TIGR00048">
    <property type="entry name" value="rRNA_mod_RlmN"/>
    <property type="match status" value="1"/>
</dbReference>
<dbReference type="InterPro" id="IPR027492">
    <property type="entry name" value="RNA_MTrfase_RlmN"/>
</dbReference>
<evidence type="ECO:0000256" key="3">
    <source>
        <dbReference type="ARBA" id="ARBA00022490"/>
    </source>
</evidence>
<proteinExistence type="inferred from homology"/>
<keyword evidence="7 12" id="KW-0949">S-adenosyl-L-methionine</keyword>
<feature type="binding site" evidence="12">
    <location>
        <begin position="223"/>
        <end position="225"/>
    </location>
    <ligand>
        <name>S-adenosyl-L-methionine</name>
        <dbReference type="ChEBI" id="CHEBI:59789"/>
    </ligand>
</feature>
<dbReference type="InterPro" id="IPR058240">
    <property type="entry name" value="rSAM_sf"/>
</dbReference>
<organism evidence="14 15">
    <name type="scientific">Peptococcus simiae</name>
    <dbReference type="NCBI Taxonomy" id="1643805"/>
    <lineage>
        <taxon>Bacteria</taxon>
        <taxon>Bacillati</taxon>
        <taxon>Bacillota</taxon>
        <taxon>Clostridia</taxon>
        <taxon>Eubacteriales</taxon>
        <taxon>Peptococcaceae</taxon>
        <taxon>Peptococcus</taxon>
    </lineage>
</organism>
<dbReference type="SUPFAM" id="SSF102114">
    <property type="entry name" value="Radical SAM enzymes"/>
    <property type="match status" value="1"/>
</dbReference>
<dbReference type="GO" id="GO:0008168">
    <property type="term" value="F:methyltransferase activity"/>
    <property type="evidence" value="ECO:0007669"/>
    <property type="project" value="UniProtKB-KW"/>
</dbReference>
<dbReference type="PANTHER" id="PTHR30544">
    <property type="entry name" value="23S RRNA METHYLTRANSFERASE"/>
    <property type="match status" value="1"/>
</dbReference>
<evidence type="ECO:0000256" key="9">
    <source>
        <dbReference type="ARBA" id="ARBA00022723"/>
    </source>
</evidence>
<evidence type="ECO:0000259" key="13">
    <source>
        <dbReference type="PROSITE" id="PS51918"/>
    </source>
</evidence>
<evidence type="ECO:0000256" key="2">
    <source>
        <dbReference type="ARBA" id="ARBA00022485"/>
    </source>
</evidence>
<feature type="binding site" evidence="12">
    <location>
        <position position="299"/>
    </location>
    <ligand>
        <name>S-adenosyl-L-methionine</name>
        <dbReference type="ChEBI" id="CHEBI:59789"/>
    </ligand>
</feature>
<dbReference type="SFLD" id="SFLDG01062">
    <property type="entry name" value="methyltransferase_(Class_A)"/>
    <property type="match status" value="1"/>
</dbReference>
<evidence type="ECO:0000256" key="1">
    <source>
        <dbReference type="ARBA" id="ARBA00004496"/>
    </source>
</evidence>
<keyword evidence="10 12" id="KW-0408">Iron</keyword>
<reference evidence="14 15" key="1">
    <citation type="journal article" date="2016" name="Int. J. Syst. Evol. Microbiol.">
        <title>Peptococcus simiae sp. nov., isolated from rhesus macaque faeces and emended description of the genus Peptococcus.</title>
        <authorList>
            <person name="Shkoporov A.N."/>
            <person name="Efimov B.A."/>
            <person name="Kondova I."/>
            <person name="Ouwerling B."/>
            <person name="Chaplin A.V."/>
            <person name="Shcherbakova V.A."/>
            <person name="Langermans J.A.M."/>
        </authorList>
    </citation>
    <scope>NUCLEOTIDE SEQUENCE [LARGE SCALE GENOMIC DNA]</scope>
    <source>
        <strain evidence="14 15">M108</strain>
    </source>
</reference>
<dbReference type="RefSeq" id="WP_408976776.1">
    <property type="nucleotide sequence ID" value="NZ_JBJUVG010000002.1"/>
</dbReference>
<accession>A0ABW9GWZ7</accession>
<dbReference type="InterPro" id="IPR040072">
    <property type="entry name" value="Methyltransferase_A"/>
</dbReference>
<dbReference type="SFLD" id="SFLDF00275">
    <property type="entry name" value="adenosine_C2_methyltransferase"/>
    <property type="match status" value="1"/>
</dbReference>
<evidence type="ECO:0000256" key="6">
    <source>
        <dbReference type="ARBA" id="ARBA00022679"/>
    </source>
</evidence>
<dbReference type="InterPro" id="IPR004383">
    <property type="entry name" value="rRNA_lsu_MTrfase_RlmN/Cfr"/>
</dbReference>
<evidence type="ECO:0000256" key="7">
    <source>
        <dbReference type="ARBA" id="ARBA00022691"/>
    </source>
</evidence>
<comment type="miscellaneous">
    <text evidence="12">Reaction proceeds by a ping-pong mechanism involving intermediate methylation of a conserved cysteine residue.</text>
</comment>
<feature type="binding site" evidence="12">
    <location>
        <position position="120"/>
    </location>
    <ligand>
        <name>[4Fe-4S] cluster</name>
        <dbReference type="ChEBI" id="CHEBI:49883"/>
        <note>4Fe-4S-S-AdoMet</note>
    </ligand>
</feature>
<comment type="caution">
    <text evidence="14">The sequence shown here is derived from an EMBL/GenBank/DDBJ whole genome shotgun (WGS) entry which is preliminary data.</text>
</comment>
<keyword evidence="15" id="KW-1185">Reference proteome</keyword>
<protein>
    <recommendedName>
        <fullName evidence="12">Probable dual-specificity RNA methyltransferase RlmN</fullName>
        <ecNumber evidence="12">2.1.1.192</ecNumber>
    </recommendedName>
    <alternativeName>
        <fullName evidence="12">23S rRNA (adenine(2503)-C(2))-methyltransferase</fullName>
    </alternativeName>
    <alternativeName>
        <fullName evidence="12">23S rRNA m2A2503 methyltransferase</fullName>
    </alternativeName>
    <alternativeName>
        <fullName evidence="12">Ribosomal RNA large subunit methyltransferase N</fullName>
    </alternativeName>
    <alternativeName>
        <fullName evidence="12">tRNA (adenine(37)-C(2))-methyltransferase</fullName>
    </alternativeName>
    <alternativeName>
        <fullName evidence="12">tRNA m2A37 methyltransferase</fullName>
    </alternativeName>
</protein>
<dbReference type="GO" id="GO:0032259">
    <property type="term" value="P:methylation"/>
    <property type="evidence" value="ECO:0007669"/>
    <property type="project" value="UniProtKB-KW"/>
</dbReference>
<comment type="function">
    <text evidence="12">Specifically methylates position 2 of adenine 2503 in 23S rRNA and position 2 of adenine 37 in tRNAs.</text>
</comment>
<feature type="binding site" evidence="12">
    <location>
        <begin position="168"/>
        <end position="169"/>
    </location>
    <ligand>
        <name>S-adenosyl-L-methionine</name>
        <dbReference type="ChEBI" id="CHEBI:59789"/>
    </ligand>
</feature>
<comment type="caution">
    <text evidence="12">Lacks conserved residue(s) required for the propagation of feature annotation.</text>
</comment>
<dbReference type="Pfam" id="PF21016">
    <property type="entry name" value="RlmN_N"/>
    <property type="match status" value="1"/>
</dbReference>
<comment type="subcellular location">
    <subcellularLocation>
        <location evidence="1 12">Cytoplasm</location>
    </subcellularLocation>
</comment>
<evidence type="ECO:0000256" key="10">
    <source>
        <dbReference type="ARBA" id="ARBA00023004"/>
    </source>
</evidence>
<dbReference type="Pfam" id="PF04055">
    <property type="entry name" value="Radical_SAM"/>
    <property type="match status" value="1"/>
</dbReference>
<evidence type="ECO:0000256" key="8">
    <source>
        <dbReference type="ARBA" id="ARBA00022694"/>
    </source>
</evidence>
<evidence type="ECO:0000256" key="4">
    <source>
        <dbReference type="ARBA" id="ARBA00022552"/>
    </source>
</evidence>
<comment type="similarity">
    <text evidence="12">Belongs to the radical SAM superfamily. RlmN family.</text>
</comment>
<dbReference type="PROSITE" id="PS51918">
    <property type="entry name" value="RADICAL_SAM"/>
    <property type="match status" value="1"/>
</dbReference>
<gene>
    <name evidence="12 14" type="primary">rlmN</name>
    <name evidence="14" type="ORF">ACKQTC_02085</name>
</gene>
<evidence type="ECO:0000256" key="12">
    <source>
        <dbReference type="HAMAP-Rule" id="MF_01849"/>
    </source>
</evidence>
<dbReference type="CDD" id="cd01335">
    <property type="entry name" value="Radical_SAM"/>
    <property type="match status" value="1"/>
</dbReference>
<keyword evidence="2 12" id="KW-0004">4Fe-4S</keyword>
<evidence type="ECO:0000313" key="14">
    <source>
        <dbReference type="EMBL" id="MFM9413158.1"/>
    </source>
</evidence>
<dbReference type="Gene3D" id="1.10.150.530">
    <property type="match status" value="1"/>
</dbReference>
<dbReference type="Gene3D" id="3.20.20.70">
    <property type="entry name" value="Aldolase class I"/>
    <property type="match status" value="1"/>
</dbReference>
<evidence type="ECO:0000256" key="5">
    <source>
        <dbReference type="ARBA" id="ARBA00022603"/>
    </source>
</evidence>
<dbReference type="EMBL" id="JBJUVG010000002">
    <property type="protein sequence ID" value="MFM9413158.1"/>
    <property type="molecule type" value="Genomic_DNA"/>
</dbReference>
<feature type="domain" description="Radical SAM core" evidence="13">
    <location>
        <begin position="102"/>
        <end position="337"/>
    </location>
</feature>
<feature type="binding site" evidence="12">
    <location>
        <position position="116"/>
    </location>
    <ligand>
        <name>[4Fe-4S] cluster</name>
        <dbReference type="ChEBI" id="CHEBI:49883"/>
        <note>4Fe-4S-S-AdoMet</note>
    </ligand>
</feature>
<sequence length="354" mass="39103">MIDLRNLSFDELEALLTSYGQPAFRVKQLFAWLHDKQITALDQAHNVSQALIDQLQADGYTIELATCLKRQVSKDGTEKYLLGLGDGQLIECVLMKYRGDYSKQRNTLCVSSQVGCAMGCSFCATGTLGFHRQLTVAEILGQVYGTNALLKAEGEPMQVRNLVFMGMGEPFANFDTVIKAIDILCDKRGADMARRRMTISTCGLVPEIKRFADLQTDIGLAISLHASNDETRRRLMPVAKSYPLDQLIEACHYYCDKTGRRISFEYALIAGINDGNKEVDELARLVKGLDCHFNIIPVNPVSGKDFVRPDMRASRAFQNKLVAKGLAASIREEKGADIDGACGQLKANHLAAPE</sequence>
<dbReference type="InterPro" id="IPR013785">
    <property type="entry name" value="Aldolase_TIM"/>
</dbReference>
<dbReference type="HAMAP" id="MF_01849">
    <property type="entry name" value="RNA_methyltr_RlmN"/>
    <property type="match status" value="1"/>
</dbReference>
<evidence type="ECO:0000256" key="11">
    <source>
        <dbReference type="ARBA" id="ARBA00023014"/>
    </source>
</evidence>
<keyword evidence="6 12" id="KW-0808">Transferase</keyword>
<dbReference type="EC" id="2.1.1.192" evidence="12"/>
<dbReference type="PIRSF" id="PIRSF006004">
    <property type="entry name" value="CHP00048"/>
    <property type="match status" value="1"/>
</dbReference>
<keyword evidence="11 12" id="KW-0411">Iron-sulfur</keyword>
<dbReference type="PANTHER" id="PTHR30544:SF5">
    <property type="entry name" value="RADICAL SAM CORE DOMAIN-CONTAINING PROTEIN"/>
    <property type="match status" value="1"/>
</dbReference>
<keyword evidence="9 12" id="KW-0479">Metal-binding</keyword>
<dbReference type="SFLD" id="SFLDS00029">
    <property type="entry name" value="Radical_SAM"/>
    <property type="match status" value="1"/>
</dbReference>
<feature type="binding site" evidence="12">
    <location>
        <position position="200"/>
    </location>
    <ligand>
        <name>S-adenosyl-L-methionine</name>
        <dbReference type="ChEBI" id="CHEBI:59789"/>
    </ligand>
</feature>
<name>A0ABW9GWZ7_9FIRM</name>
<keyword evidence="4 12" id="KW-0698">rRNA processing</keyword>
<comment type="cofactor">
    <cofactor evidence="12">
        <name>[4Fe-4S] cluster</name>
        <dbReference type="ChEBI" id="CHEBI:49883"/>
    </cofactor>
    <text evidence="12">Binds 1 [4Fe-4S] cluster. The cluster is coordinated with 3 cysteines and an exchangeable S-adenosyl-L-methionine.</text>
</comment>